<dbReference type="RefSeq" id="XP_004346330.1">
    <property type="nucleotide sequence ID" value="XM_004346280.2"/>
</dbReference>
<keyword evidence="4" id="KW-0446">Lipid-binding</keyword>
<feature type="compositionally biased region" description="Acidic residues" evidence="7">
    <location>
        <begin position="261"/>
        <end position="271"/>
    </location>
</feature>
<dbReference type="GO" id="GO:0032541">
    <property type="term" value="C:cortical endoplasmic reticulum"/>
    <property type="evidence" value="ECO:0007669"/>
    <property type="project" value="TreeGrafter"/>
</dbReference>
<feature type="coiled-coil region" evidence="6">
    <location>
        <begin position="828"/>
        <end position="855"/>
    </location>
</feature>
<dbReference type="SUPFAM" id="SSF144000">
    <property type="entry name" value="Oxysterol-binding protein-like"/>
    <property type="match status" value="1"/>
</dbReference>
<evidence type="ECO:0000313" key="10">
    <source>
        <dbReference type="Proteomes" id="UP000008743"/>
    </source>
</evidence>
<organism evidence="9 10">
    <name type="scientific">Capsaspora owczarzaki (strain ATCC 30864)</name>
    <dbReference type="NCBI Taxonomy" id="595528"/>
    <lineage>
        <taxon>Eukaryota</taxon>
        <taxon>Filasterea</taxon>
        <taxon>Capsaspora</taxon>
    </lineage>
</organism>
<reference evidence="10" key="1">
    <citation type="submission" date="2011-02" db="EMBL/GenBank/DDBJ databases">
        <title>The Genome Sequence of Capsaspora owczarzaki ATCC 30864.</title>
        <authorList>
            <person name="Russ C."/>
            <person name="Cuomo C."/>
            <person name="Burger G."/>
            <person name="Gray M.W."/>
            <person name="Holland P.W.H."/>
            <person name="King N."/>
            <person name="Lang F.B.F."/>
            <person name="Roger A.J."/>
            <person name="Ruiz-Trillo I."/>
            <person name="Young S.K."/>
            <person name="Zeng Q."/>
            <person name="Gargeya S."/>
            <person name="Alvarado L."/>
            <person name="Berlin A."/>
            <person name="Chapman S.B."/>
            <person name="Chen Z."/>
            <person name="Freedman E."/>
            <person name="Gellesch M."/>
            <person name="Goldberg J."/>
            <person name="Griggs A."/>
            <person name="Gujja S."/>
            <person name="Heilman E."/>
            <person name="Heiman D."/>
            <person name="Howarth C."/>
            <person name="Mehta T."/>
            <person name="Neiman D."/>
            <person name="Pearson M."/>
            <person name="Roberts A."/>
            <person name="Saif S."/>
            <person name="Shea T."/>
            <person name="Shenoy N."/>
            <person name="Sisk P."/>
            <person name="Stolte C."/>
            <person name="Sykes S."/>
            <person name="White J."/>
            <person name="Yandava C."/>
            <person name="Haas B."/>
            <person name="Nusbaum C."/>
            <person name="Birren B."/>
        </authorList>
    </citation>
    <scope>NUCLEOTIDE SEQUENCE</scope>
    <source>
        <strain evidence="10">ATCC 30864</strain>
    </source>
</reference>
<feature type="region of interest" description="Disordered" evidence="7">
    <location>
        <begin position="61"/>
        <end position="101"/>
    </location>
</feature>
<dbReference type="Gene3D" id="2.40.160.120">
    <property type="match status" value="1"/>
</dbReference>
<evidence type="ECO:0000256" key="2">
    <source>
        <dbReference type="ARBA" id="ARBA00022448"/>
    </source>
</evidence>
<dbReference type="Gene3D" id="2.30.29.30">
    <property type="entry name" value="Pleckstrin-homology domain (PH domain)/Phosphotyrosine-binding domain (PTB)"/>
    <property type="match status" value="1"/>
</dbReference>
<dbReference type="Gene3D" id="1.10.287.2720">
    <property type="match status" value="1"/>
</dbReference>
<protein>
    <submittedName>
        <fullName evidence="9">Oxysterol binding protein</fullName>
    </submittedName>
</protein>
<feature type="compositionally biased region" description="Polar residues" evidence="7">
    <location>
        <begin position="275"/>
        <end position="289"/>
    </location>
</feature>
<evidence type="ECO:0000256" key="4">
    <source>
        <dbReference type="ARBA" id="ARBA00023121"/>
    </source>
</evidence>
<dbReference type="PhylomeDB" id="A0A0D2X3Z7"/>
<feature type="region of interest" description="Disordered" evidence="7">
    <location>
        <begin position="1"/>
        <end position="37"/>
    </location>
</feature>
<dbReference type="SUPFAM" id="SSF50729">
    <property type="entry name" value="PH domain-like"/>
    <property type="match status" value="1"/>
</dbReference>
<dbReference type="STRING" id="595528.A0A0D2X3Z7"/>
<evidence type="ECO:0000259" key="8">
    <source>
        <dbReference type="PROSITE" id="PS50003"/>
    </source>
</evidence>
<dbReference type="GO" id="GO:0005829">
    <property type="term" value="C:cytosol"/>
    <property type="evidence" value="ECO:0007669"/>
    <property type="project" value="TreeGrafter"/>
</dbReference>
<dbReference type="GO" id="GO:0006869">
    <property type="term" value="P:lipid transport"/>
    <property type="evidence" value="ECO:0007669"/>
    <property type="project" value="UniProtKB-KW"/>
</dbReference>
<dbReference type="GO" id="GO:0016020">
    <property type="term" value="C:membrane"/>
    <property type="evidence" value="ECO:0007669"/>
    <property type="project" value="TreeGrafter"/>
</dbReference>
<dbReference type="Pfam" id="PF01237">
    <property type="entry name" value="Oxysterol_BP"/>
    <property type="match status" value="1"/>
</dbReference>
<feature type="region of interest" description="Disordered" evidence="7">
    <location>
        <begin position="251"/>
        <end position="334"/>
    </location>
</feature>
<dbReference type="GO" id="GO:0015485">
    <property type="term" value="F:cholesterol binding"/>
    <property type="evidence" value="ECO:0007669"/>
    <property type="project" value="TreeGrafter"/>
</dbReference>
<evidence type="ECO:0000256" key="5">
    <source>
        <dbReference type="RuleBase" id="RU003844"/>
    </source>
</evidence>
<evidence type="ECO:0000313" key="9">
    <source>
        <dbReference type="EMBL" id="KJE95179.1"/>
    </source>
</evidence>
<dbReference type="InterPro" id="IPR037239">
    <property type="entry name" value="OSBP_sf"/>
</dbReference>
<feature type="compositionally biased region" description="Acidic residues" evidence="7">
    <location>
        <begin position="305"/>
        <end position="315"/>
    </location>
</feature>
<evidence type="ECO:0000256" key="7">
    <source>
        <dbReference type="SAM" id="MobiDB-lite"/>
    </source>
</evidence>
<dbReference type="CDD" id="cd13286">
    <property type="entry name" value="PH_OPR5_ORP8"/>
    <property type="match status" value="1"/>
</dbReference>
<dbReference type="AlphaFoldDB" id="A0A0D2X3Z7"/>
<evidence type="ECO:0000256" key="3">
    <source>
        <dbReference type="ARBA" id="ARBA00023055"/>
    </source>
</evidence>
<dbReference type="InterPro" id="IPR018494">
    <property type="entry name" value="Oxysterol-bd_CS"/>
</dbReference>
<accession>A0A0D2X3Z7</accession>
<dbReference type="OMA" id="ESDRCWM"/>
<dbReference type="PROSITE" id="PS01013">
    <property type="entry name" value="OSBP"/>
    <property type="match status" value="1"/>
</dbReference>
<dbReference type="FunFam" id="1.10.287.2720:FF:000002">
    <property type="entry name" value="Oxysterol-binding protein"/>
    <property type="match status" value="1"/>
</dbReference>
<dbReference type="eggNOG" id="KOG2210">
    <property type="taxonomic scope" value="Eukaryota"/>
</dbReference>
<keyword evidence="6" id="KW-0175">Coiled coil</keyword>
<dbReference type="Proteomes" id="UP000008743">
    <property type="component" value="Unassembled WGS sequence"/>
</dbReference>
<dbReference type="PANTHER" id="PTHR10972:SF102">
    <property type="entry name" value="OXYSTEROL-BINDING PROTEIN"/>
    <property type="match status" value="1"/>
</dbReference>
<dbReference type="InterPro" id="IPR000648">
    <property type="entry name" value="Oxysterol-bd"/>
</dbReference>
<comment type="similarity">
    <text evidence="1 5">Belongs to the OSBP family.</text>
</comment>
<dbReference type="InParanoid" id="A0A0D2X3Z7"/>
<dbReference type="SMART" id="SM00233">
    <property type="entry name" value="PH"/>
    <property type="match status" value="1"/>
</dbReference>
<keyword evidence="2" id="KW-0813">Transport</keyword>
<evidence type="ECO:0000256" key="1">
    <source>
        <dbReference type="ARBA" id="ARBA00008842"/>
    </source>
</evidence>
<feature type="region of interest" description="Disordered" evidence="7">
    <location>
        <begin position="712"/>
        <end position="734"/>
    </location>
</feature>
<feature type="compositionally biased region" description="Low complexity" evidence="7">
    <location>
        <begin position="1"/>
        <end position="24"/>
    </location>
</feature>
<dbReference type="Gene3D" id="3.30.70.3490">
    <property type="match status" value="1"/>
</dbReference>
<dbReference type="PANTHER" id="PTHR10972">
    <property type="entry name" value="OXYSTEROL-BINDING PROTEIN-RELATED"/>
    <property type="match status" value="1"/>
</dbReference>
<dbReference type="Pfam" id="PF00169">
    <property type="entry name" value="PH"/>
    <property type="match status" value="1"/>
</dbReference>
<feature type="domain" description="PH" evidence="8">
    <location>
        <begin position="136"/>
        <end position="251"/>
    </location>
</feature>
<keyword evidence="3" id="KW-0445">Lipid transport</keyword>
<dbReference type="InterPro" id="IPR011993">
    <property type="entry name" value="PH-like_dom_sf"/>
</dbReference>
<dbReference type="PROSITE" id="PS50003">
    <property type="entry name" value="PH_DOMAIN"/>
    <property type="match status" value="1"/>
</dbReference>
<keyword evidence="10" id="KW-1185">Reference proteome</keyword>
<gene>
    <name evidence="9" type="ORF">CAOG_005657</name>
</gene>
<sequence>MASMTIAPSASAPTARTSNPSSTTLPHSISSPTMPIPIAINQNTANSVMLSTSQSSSDGYLEGYDNASMASPSGHRPSLRRQPSDGATYDARAAGSRPLSMVGEDDVAKLKQKKANYQKAKAARLRAANTFGGDAENVQSGWLKMRGFVKNWSKYYCVLRPGVLLYYKDEKRTEWSGSVLLNGAEVIERPTKKTGFCFKIYHPLEHTIYSTRGPKGEIAIVVPIHNDHCILRAPTEAEGQQWLSNIEEASLKPLGHHDDPRDDESDDDEFGDAQNLEQQSPPASASLTVPLSPILTAAAGNPTSDFEDEEEEEEADAVKETPYAQEPSREINVGPVTEEWGEESKSLMWSILKQLRPSVDLSKIPLPTFILEPRSFLDKLSDYYFHSDVLSVAANHADPVERMSIITKWFLSGFYAQPKGCKKPYNPIIGETFRCYWKHPTDSRTYYIAEQVSHHPPVSAWYAANRQEGYCVNGSLLTRSKFNGASAVSLLEGAATLHLLNFGEEYVITFPLVQVKGLIFPPLQMEMGGTPSIICAQTGLKAELEFKLKPMFGGDINGLKGKIKDATDRVLRTVNGRWDQTIEITNCQTNEVSALWTVSPDTVQRRLPRFKVAKDAQGEFESERLWQKVTAAIEAGDQYLATEEKTVLENNQRLVHKELKANNADWVPKLFRKNHDGTWVYKFMDKKKWNPTVDAREIESEGVVHTLSAAALAQRPATQGTRDRRGSTRQPLSAVSVASAAASGVVSSSTSSASTPAPAHTLTLPAASKDGHAALTYAAVVAHKPAASAQAAGHVSLPPFPAAHDYSDNQRQLAEAQHRAVEHLLSWRKTADDQLAAINIQLEATQQQLRTAQQLLARGGPANHGAAAAAAAAAAAPNSRSGLLLNSVILLLLVLIQLYVQLYKIPASTASASGSRGDL</sequence>
<dbReference type="OrthoDB" id="10053431at2759"/>
<name>A0A0D2X3Z7_CAPO3</name>
<dbReference type="EMBL" id="KE346368">
    <property type="protein sequence ID" value="KJE95179.1"/>
    <property type="molecule type" value="Genomic_DNA"/>
</dbReference>
<dbReference type="InterPro" id="IPR001849">
    <property type="entry name" value="PH_domain"/>
</dbReference>
<proteinExistence type="inferred from homology"/>
<evidence type="ECO:0000256" key="6">
    <source>
        <dbReference type="SAM" id="Coils"/>
    </source>
</evidence>